<evidence type="ECO:0000313" key="1">
    <source>
        <dbReference type="EMBL" id="KAL0945725.1"/>
    </source>
</evidence>
<gene>
    <name evidence="1" type="ORF">HGRIS_014872</name>
</gene>
<protein>
    <submittedName>
        <fullName evidence="1">Uncharacterized protein</fullName>
    </submittedName>
</protein>
<comment type="caution">
    <text evidence="1">The sequence shown here is derived from an EMBL/GenBank/DDBJ whole genome shotgun (WGS) entry which is preliminary data.</text>
</comment>
<accession>A0ABR3IR00</accession>
<dbReference type="Proteomes" id="UP001556367">
    <property type="component" value="Unassembled WGS sequence"/>
</dbReference>
<proteinExistence type="predicted"/>
<dbReference type="EMBL" id="JASNQZ010000017">
    <property type="protein sequence ID" value="KAL0945725.1"/>
    <property type="molecule type" value="Genomic_DNA"/>
</dbReference>
<name>A0ABR3IR00_9AGAR</name>
<organism evidence="1 2">
    <name type="scientific">Hohenbuehelia grisea</name>
    <dbReference type="NCBI Taxonomy" id="104357"/>
    <lineage>
        <taxon>Eukaryota</taxon>
        <taxon>Fungi</taxon>
        <taxon>Dikarya</taxon>
        <taxon>Basidiomycota</taxon>
        <taxon>Agaricomycotina</taxon>
        <taxon>Agaricomycetes</taxon>
        <taxon>Agaricomycetidae</taxon>
        <taxon>Agaricales</taxon>
        <taxon>Pleurotineae</taxon>
        <taxon>Pleurotaceae</taxon>
        <taxon>Hohenbuehelia</taxon>
    </lineage>
</organism>
<sequence>MEGEDRVERVQEECCRMRLCPGWDDSMEVDEDLNTAVVDESEDDNDDDSDIVKGPRLHAIKIIGKDHAKFSLAGMRFS</sequence>
<reference evidence="2" key="1">
    <citation type="submission" date="2024-06" db="EMBL/GenBank/DDBJ databases">
        <title>Multi-omics analyses provide insights into the biosynthesis of the anticancer antibiotic pleurotin in Hohenbuehelia grisea.</title>
        <authorList>
            <person name="Weaver J.A."/>
            <person name="Alberti F."/>
        </authorList>
    </citation>
    <scope>NUCLEOTIDE SEQUENCE [LARGE SCALE GENOMIC DNA]</scope>
    <source>
        <strain evidence="2">T-177</strain>
    </source>
</reference>
<keyword evidence="2" id="KW-1185">Reference proteome</keyword>
<evidence type="ECO:0000313" key="2">
    <source>
        <dbReference type="Proteomes" id="UP001556367"/>
    </source>
</evidence>